<sequence length="129" mass="15386">MEDFIAKRVNSYKTDRRTGPDKVLKTMRWLGVFGWILVIVVFILFEISRPVITTFIDRWNNKVIVQPEWDKATAHVLLFIMYLGLTVSSIGIWLNTKRLKRKTDFYRIHFFFLGFFMFLGILYITLQIS</sequence>
<gene>
    <name evidence="2" type="ORF">ENK44_03560</name>
</gene>
<feature type="transmembrane region" description="Helical" evidence="1">
    <location>
        <begin position="106"/>
        <end position="126"/>
    </location>
</feature>
<evidence type="ECO:0000256" key="1">
    <source>
        <dbReference type="SAM" id="Phobius"/>
    </source>
</evidence>
<feature type="transmembrane region" description="Helical" evidence="1">
    <location>
        <begin position="72"/>
        <end position="94"/>
    </location>
</feature>
<reference evidence="2" key="1">
    <citation type="journal article" date="2020" name="mSystems">
        <title>Genome- and Community-Level Interaction Insights into Carbon Utilization and Element Cycling Functions of Hydrothermarchaeota in Hydrothermal Sediment.</title>
        <authorList>
            <person name="Zhou Z."/>
            <person name="Liu Y."/>
            <person name="Xu W."/>
            <person name="Pan J."/>
            <person name="Luo Z.H."/>
            <person name="Li M."/>
        </authorList>
    </citation>
    <scope>NUCLEOTIDE SEQUENCE [LARGE SCALE GENOMIC DNA]</scope>
    <source>
        <strain evidence="2">HyVt-577</strain>
    </source>
</reference>
<keyword evidence="1" id="KW-0812">Transmembrane</keyword>
<dbReference type="EMBL" id="DRQG01000031">
    <property type="protein sequence ID" value="HGY54758.1"/>
    <property type="molecule type" value="Genomic_DNA"/>
</dbReference>
<dbReference type="Proteomes" id="UP000885779">
    <property type="component" value="Unassembled WGS sequence"/>
</dbReference>
<proteinExistence type="predicted"/>
<organism evidence="2">
    <name type="scientific">Caldithrix abyssi</name>
    <dbReference type="NCBI Taxonomy" id="187145"/>
    <lineage>
        <taxon>Bacteria</taxon>
        <taxon>Pseudomonadati</taxon>
        <taxon>Calditrichota</taxon>
        <taxon>Calditrichia</taxon>
        <taxon>Calditrichales</taxon>
        <taxon>Calditrichaceae</taxon>
        <taxon>Caldithrix</taxon>
    </lineage>
</organism>
<keyword evidence="1" id="KW-0472">Membrane</keyword>
<keyword evidence="1" id="KW-1133">Transmembrane helix</keyword>
<dbReference type="AlphaFoldDB" id="A0A7V4TYX9"/>
<evidence type="ECO:0000313" key="2">
    <source>
        <dbReference type="EMBL" id="HGY54758.1"/>
    </source>
</evidence>
<name>A0A7V4TYX9_CALAY</name>
<protein>
    <submittedName>
        <fullName evidence="2">Uncharacterized protein</fullName>
    </submittedName>
</protein>
<feature type="transmembrane region" description="Helical" evidence="1">
    <location>
        <begin position="29"/>
        <end position="52"/>
    </location>
</feature>
<accession>A0A7V4TYX9</accession>
<comment type="caution">
    <text evidence="2">The sequence shown here is derived from an EMBL/GenBank/DDBJ whole genome shotgun (WGS) entry which is preliminary data.</text>
</comment>